<dbReference type="NCBIfam" id="TIGR00527">
    <property type="entry name" value="gcvH"/>
    <property type="match status" value="1"/>
</dbReference>
<dbReference type="AlphaFoldDB" id="A0A3B0Y5Z5"/>
<sequence length="131" mass="14126">MSNVPVDLKYTHSDEWIRVNNDGTILMGITDYAQNALGDMVFVEMQEAGQTLEVDQECGVVESVKAASEVNMPVSGEIIEVNAAVEASPEVINTDPYGDGWLMKMKPVDTGSLDGLMDSVAYEAKLAASDH</sequence>
<dbReference type="NCBIfam" id="NF002270">
    <property type="entry name" value="PRK01202.1"/>
    <property type="match status" value="1"/>
</dbReference>
<feature type="domain" description="Lipoyl-binding" evidence="3">
    <location>
        <begin position="24"/>
        <end position="106"/>
    </location>
</feature>
<dbReference type="Gene3D" id="2.40.50.100">
    <property type="match status" value="1"/>
</dbReference>
<dbReference type="Pfam" id="PF01597">
    <property type="entry name" value="GCV_H"/>
    <property type="match status" value="1"/>
</dbReference>
<dbReference type="InterPro" id="IPR017453">
    <property type="entry name" value="GCV_H_sub"/>
</dbReference>
<dbReference type="PROSITE" id="PS50968">
    <property type="entry name" value="BIOTINYL_LIPOYL"/>
    <property type="match status" value="1"/>
</dbReference>
<accession>A0A3B0Y5Z5</accession>
<dbReference type="PANTHER" id="PTHR11715:SF3">
    <property type="entry name" value="GLYCINE CLEAVAGE SYSTEM H PROTEIN-RELATED"/>
    <property type="match status" value="1"/>
</dbReference>
<dbReference type="CDD" id="cd06848">
    <property type="entry name" value="GCS_H"/>
    <property type="match status" value="1"/>
</dbReference>
<dbReference type="InterPro" id="IPR000089">
    <property type="entry name" value="Biotin_lipoyl"/>
</dbReference>
<dbReference type="InterPro" id="IPR003016">
    <property type="entry name" value="2-oxoA_DH_lipoyl-BS"/>
</dbReference>
<protein>
    <submittedName>
        <fullName evidence="4">Glycine cleavage system H protein</fullName>
    </submittedName>
</protein>
<comment type="similarity">
    <text evidence="1">Belongs to the GcvH family.</text>
</comment>
<dbReference type="SUPFAM" id="SSF51230">
    <property type="entry name" value="Single hybrid motif"/>
    <property type="match status" value="1"/>
</dbReference>
<dbReference type="HAMAP" id="MF_00272">
    <property type="entry name" value="GcvH"/>
    <property type="match status" value="1"/>
</dbReference>
<dbReference type="PROSITE" id="PS00189">
    <property type="entry name" value="LIPOYL"/>
    <property type="match status" value="1"/>
</dbReference>
<proteinExistence type="inferred from homology"/>
<dbReference type="GO" id="GO:0009249">
    <property type="term" value="P:protein lipoylation"/>
    <property type="evidence" value="ECO:0007669"/>
    <property type="project" value="TreeGrafter"/>
</dbReference>
<dbReference type="EMBL" id="UOFL01000073">
    <property type="protein sequence ID" value="VAW75021.1"/>
    <property type="molecule type" value="Genomic_DNA"/>
</dbReference>
<dbReference type="PANTHER" id="PTHR11715">
    <property type="entry name" value="GLYCINE CLEAVAGE SYSTEM H PROTEIN"/>
    <property type="match status" value="1"/>
</dbReference>
<organism evidence="4">
    <name type="scientific">hydrothermal vent metagenome</name>
    <dbReference type="NCBI Taxonomy" id="652676"/>
    <lineage>
        <taxon>unclassified sequences</taxon>
        <taxon>metagenomes</taxon>
        <taxon>ecological metagenomes</taxon>
    </lineage>
</organism>
<dbReference type="GO" id="GO:0019464">
    <property type="term" value="P:glycine decarboxylation via glycine cleavage system"/>
    <property type="evidence" value="ECO:0007669"/>
    <property type="project" value="InterPro"/>
</dbReference>
<dbReference type="GO" id="GO:0005960">
    <property type="term" value="C:glycine cleavage complex"/>
    <property type="evidence" value="ECO:0007669"/>
    <property type="project" value="InterPro"/>
</dbReference>
<keyword evidence="2" id="KW-0450">Lipoyl</keyword>
<dbReference type="GO" id="GO:0005829">
    <property type="term" value="C:cytosol"/>
    <property type="evidence" value="ECO:0007669"/>
    <property type="project" value="TreeGrafter"/>
</dbReference>
<gene>
    <name evidence="4" type="ORF">MNBD_GAMMA12-741</name>
</gene>
<dbReference type="InterPro" id="IPR033753">
    <property type="entry name" value="GCV_H/Fam206"/>
</dbReference>
<evidence type="ECO:0000259" key="3">
    <source>
        <dbReference type="PROSITE" id="PS50968"/>
    </source>
</evidence>
<evidence type="ECO:0000256" key="1">
    <source>
        <dbReference type="ARBA" id="ARBA00009249"/>
    </source>
</evidence>
<evidence type="ECO:0000313" key="4">
    <source>
        <dbReference type="EMBL" id="VAW75021.1"/>
    </source>
</evidence>
<reference evidence="4" key="1">
    <citation type="submission" date="2018-06" db="EMBL/GenBank/DDBJ databases">
        <authorList>
            <person name="Zhirakovskaya E."/>
        </authorList>
    </citation>
    <scope>NUCLEOTIDE SEQUENCE</scope>
</reference>
<name>A0A3B0Y5Z5_9ZZZZ</name>
<evidence type="ECO:0000256" key="2">
    <source>
        <dbReference type="ARBA" id="ARBA00022823"/>
    </source>
</evidence>
<dbReference type="InterPro" id="IPR011053">
    <property type="entry name" value="Single_hybrid_motif"/>
</dbReference>
<dbReference type="InterPro" id="IPR002930">
    <property type="entry name" value="GCV_H"/>
</dbReference>